<dbReference type="GO" id="GO:0005212">
    <property type="term" value="F:structural constituent of eye lens"/>
    <property type="evidence" value="ECO:0007669"/>
    <property type="project" value="TreeGrafter"/>
</dbReference>
<organism evidence="4 5">
    <name type="scientific">Nothobranchius furzeri</name>
    <name type="common">Turquoise killifish</name>
    <dbReference type="NCBI Taxonomy" id="105023"/>
    <lineage>
        <taxon>Eukaryota</taxon>
        <taxon>Metazoa</taxon>
        <taxon>Chordata</taxon>
        <taxon>Craniata</taxon>
        <taxon>Vertebrata</taxon>
        <taxon>Euteleostomi</taxon>
        <taxon>Actinopterygii</taxon>
        <taxon>Neopterygii</taxon>
        <taxon>Teleostei</taxon>
        <taxon>Neoteleostei</taxon>
        <taxon>Acanthomorphata</taxon>
        <taxon>Ovalentaria</taxon>
        <taxon>Atherinomorphae</taxon>
        <taxon>Cyprinodontiformes</taxon>
        <taxon>Nothobranchiidae</taxon>
        <taxon>Nothobranchius</taxon>
    </lineage>
</organism>
<dbReference type="PANTHER" id="PTHR11818">
    <property type="entry name" value="BETA/GAMMA CRYSTALLIN"/>
    <property type="match status" value="1"/>
</dbReference>
<feature type="non-terminal residue" evidence="4">
    <location>
        <position position="1"/>
    </location>
</feature>
<gene>
    <name evidence="4" type="ORF">G4P62_006790</name>
</gene>
<dbReference type="InterPro" id="IPR050252">
    <property type="entry name" value="Beta/Gamma-Crystallin"/>
</dbReference>
<comment type="similarity">
    <text evidence="1">Belongs to the beta/gamma-crystallin family.</text>
</comment>
<protein>
    <submittedName>
        <fullName evidence="4">Gamma-crystallin M2-like</fullName>
    </submittedName>
</protein>
<proteinExistence type="inferred from homology"/>
<evidence type="ECO:0000259" key="3">
    <source>
        <dbReference type="PROSITE" id="PS50915"/>
    </source>
</evidence>
<evidence type="ECO:0000313" key="5">
    <source>
        <dbReference type="Proteomes" id="UP000822369"/>
    </source>
</evidence>
<reference evidence="4" key="1">
    <citation type="submission" date="2020-03" db="EMBL/GenBank/DDBJ databases">
        <title>Intra-Species Differences in Population Size shape Life History and Genome Evolution.</title>
        <authorList>
            <person name="Willemsen D."/>
            <person name="Cui R."/>
            <person name="Valenzano D.R."/>
        </authorList>
    </citation>
    <scope>NUCLEOTIDE SEQUENCE</scope>
    <source>
        <strain evidence="4">GRZ</strain>
        <tissue evidence="4">Whole</tissue>
    </source>
</reference>
<dbReference type="SUPFAM" id="SSF49695">
    <property type="entry name" value="gamma-Crystallin-like"/>
    <property type="match status" value="1"/>
</dbReference>
<accession>A0A9D2Y6A4</accession>
<dbReference type="Proteomes" id="UP000822369">
    <property type="component" value="Chromosome 9"/>
</dbReference>
<dbReference type="SMART" id="SM00247">
    <property type="entry name" value="XTALbg"/>
    <property type="match status" value="1"/>
</dbReference>
<evidence type="ECO:0000256" key="1">
    <source>
        <dbReference type="ARBA" id="ARBA00009646"/>
    </source>
</evidence>
<feature type="domain" description="Beta/gamma crystallin 'Greek key'" evidence="3">
    <location>
        <begin position="1"/>
        <end position="38"/>
    </location>
</feature>
<dbReference type="AlphaFoldDB" id="A0A9D2Y6A4"/>
<dbReference type="InterPro" id="IPR011024">
    <property type="entry name" value="G_crystallin-like"/>
</dbReference>
<dbReference type="PROSITE" id="PS50915">
    <property type="entry name" value="CRYSTALLIN_BETA_GAMMA"/>
    <property type="match status" value="1"/>
</dbReference>
<name>A0A9D2Y6A4_NOTFU</name>
<keyword evidence="2" id="KW-0677">Repeat</keyword>
<dbReference type="EMBL" id="JAAVVJ010000009">
    <property type="protein sequence ID" value="KAF7214761.1"/>
    <property type="molecule type" value="Genomic_DNA"/>
</dbReference>
<evidence type="ECO:0000313" key="4">
    <source>
        <dbReference type="EMBL" id="KAF7214761.1"/>
    </source>
</evidence>
<dbReference type="GO" id="GO:0007601">
    <property type="term" value="P:visual perception"/>
    <property type="evidence" value="ECO:0007669"/>
    <property type="project" value="TreeGrafter"/>
</dbReference>
<dbReference type="GO" id="GO:0002088">
    <property type="term" value="P:lens development in camera-type eye"/>
    <property type="evidence" value="ECO:0007669"/>
    <property type="project" value="TreeGrafter"/>
</dbReference>
<dbReference type="Gene3D" id="2.60.20.10">
    <property type="entry name" value="Crystallins"/>
    <property type="match status" value="2"/>
</dbReference>
<sequence>QIVFYEERNFKGRYHECNNNSSDLHTYVSRCNSIKVSGGFWVGNSWRMKIWEKPNFEGESMELSDNMLTFLPRALPNYRGHQFLLERGEYRRHSEWGSRQPGVGSIRRVKN</sequence>
<comment type="caution">
    <text evidence="4">The sequence shown here is derived from an EMBL/GenBank/DDBJ whole genome shotgun (WGS) entry which is preliminary data.</text>
</comment>
<dbReference type="PANTHER" id="PTHR11818:SF42">
    <property type="entry name" value="VOLTAGE-GATED HYDROGEN CHANNEL 1"/>
    <property type="match status" value="1"/>
</dbReference>
<dbReference type="InterPro" id="IPR001064">
    <property type="entry name" value="Beta/gamma_crystallin"/>
</dbReference>
<dbReference type="Pfam" id="PF00030">
    <property type="entry name" value="Crystall"/>
    <property type="match status" value="2"/>
</dbReference>
<evidence type="ECO:0000256" key="2">
    <source>
        <dbReference type="ARBA" id="ARBA00022737"/>
    </source>
</evidence>